<dbReference type="InterPro" id="IPR025669">
    <property type="entry name" value="AAA_dom"/>
</dbReference>
<accession>A0A8J6N3G0</accession>
<gene>
    <name evidence="2" type="ORF">H8E80_02570</name>
</gene>
<dbReference type="AlphaFoldDB" id="A0A8J6N3G0"/>
<dbReference type="PANTHER" id="PTHR13696:SF52">
    <property type="entry name" value="PARA FAMILY PROTEIN CT_582"/>
    <property type="match status" value="1"/>
</dbReference>
<dbReference type="FunFam" id="3.40.50.300:FF:000285">
    <property type="entry name" value="Sporulation initiation inhibitor Soj"/>
    <property type="match status" value="1"/>
</dbReference>
<reference evidence="2 3" key="1">
    <citation type="submission" date="2020-08" db="EMBL/GenBank/DDBJ databases">
        <title>Bridging the membrane lipid divide: bacteria of the FCB group superphylum have the potential to synthesize archaeal ether lipids.</title>
        <authorList>
            <person name="Villanueva L."/>
            <person name="Von Meijenfeldt F.A.B."/>
            <person name="Westbye A.B."/>
            <person name="Yadav S."/>
            <person name="Hopmans E.C."/>
            <person name="Dutilh B.E."/>
            <person name="Sinninghe Damste J.S."/>
        </authorList>
    </citation>
    <scope>NUCLEOTIDE SEQUENCE [LARGE SCALE GENOMIC DNA]</scope>
    <source>
        <strain evidence="2">NIOZ-UU82</strain>
    </source>
</reference>
<dbReference type="InterPro" id="IPR050678">
    <property type="entry name" value="DNA_Partitioning_ATPase"/>
</dbReference>
<name>A0A8J6N3G0_9BACT</name>
<comment type="caution">
    <text evidence="2">The sequence shown here is derived from an EMBL/GenBank/DDBJ whole genome shotgun (WGS) entry which is preliminary data.</text>
</comment>
<protein>
    <submittedName>
        <fullName evidence="2">ParA family protein</fullName>
    </submittedName>
</protein>
<dbReference type="PANTHER" id="PTHR13696">
    <property type="entry name" value="P-LOOP CONTAINING NUCLEOSIDE TRIPHOSPHATE HYDROLASE"/>
    <property type="match status" value="1"/>
</dbReference>
<evidence type="ECO:0000259" key="1">
    <source>
        <dbReference type="Pfam" id="PF13614"/>
    </source>
</evidence>
<dbReference type="EMBL" id="JACNLL010000027">
    <property type="protein sequence ID" value="MBC8198920.1"/>
    <property type="molecule type" value="Genomic_DNA"/>
</dbReference>
<dbReference type="CDD" id="cd02042">
    <property type="entry name" value="ParAB_family"/>
    <property type="match status" value="1"/>
</dbReference>
<sequence length="258" mass="28320">MSHIICIANQKGGVGKTTTAINLAAALAVSEKRTLLVDCDPQGNATTGIGLDKSSIDRTLYHGLIGKAAAKSLIVDSEIDSLKVIPSRVELIGFEVEMMSEPKRETALKNLLAQLVDSFEYIIIDSPPSLSLLTVNALTAADYMLIPLQCEFYALEGLGQLLQTARRVKHSLNPNLKIAGILLTMFDKRTNLSRQVAEEAEKYFKDLVFKTIIYRNVRLGEAPSFGRPILLYDAVSTGAQNYFNLAKEIMGAQCKRQK</sequence>
<organism evidence="2 3">
    <name type="scientific">Candidatus Desulfaltia bathyphila</name>
    <dbReference type="NCBI Taxonomy" id="2841697"/>
    <lineage>
        <taxon>Bacteria</taxon>
        <taxon>Pseudomonadati</taxon>
        <taxon>Thermodesulfobacteriota</taxon>
        <taxon>Desulfobacteria</taxon>
        <taxon>Desulfobacterales</taxon>
        <taxon>Desulfobacterales incertae sedis</taxon>
        <taxon>Candidatus Desulfaltia</taxon>
    </lineage>
</organism>
<proteinExistence type="predicted"/>
<feature type="domain" description="AAA" evidence="1">
    <location>
        <begin position="3"/>
        <end position="178"/>
    </location>
</feature>
<evidence type="ECO:0000313" key="2">
    <source>
        <dbReference type="EMBL" id="MBC8198920.1"/>
    </source>
</evidence>
<dbReference type="SUPFAM" id="SSF52540">
    <property type="entry name" value="P-loop containing nucleoside triphosphate hydrolases"/>
    <property type="match status" value="1"/>
</dbReference>
<dbReference type="Proteomes" id="UP000603545">
    <property type="component" value="Unassembled WGS sequence"/>
</dbReference>
<dbReference type="Pfam" id="PF13614">
    <property type="entry name" value="AAA_31"/>
    <property type="match status" value="1"/>
</dbReference>
<dbReference type="PIRSF" id="PIRSF009320">
    <property type="entry name" value="Nuc_binding_HP_1000"/>
    <property type="match status" value="1"/>
</dbReference>
<evidence type="ECO:0000313" key="3">
    <source>
        <dbReference type="Proteomes" id="UP000603545"/>
    </source>
</evidence>
<dbReference type="InterPro" id="IPR027417">
    <property type="entry name" value="P-loop_NTPase"/>
</dbReference>
<dbReference type="Gene3D" id="3.40.50.300">
    <property type="entry name" value="P-loop containing nucleotide triphosphate hydrolases"/>
    <property type="match status" value="1"/>
</dbReference>